<gene>
    <name evidence="2" type="primary">AlNc14C137G7130</name>
    <name evidence="2" type="ORF">ALNC14_080410</name>
</gene>
<dbReference type="HOGENOM" id="CLU_574164_0_0_1"/>
<feature type="region of interest" description="Disordered" evidence="1">
    <location>
        <begin position="451"/>
        <end position="476"/>
    </location>
</feature>
<accession>F0WKU1</accession>
<feature type="compositionally biased region" description="Polar residues" evidence="1">
    <location>
        <begin position="214"/>
        <end position="234"/>
    </location>
</feature>
<reference evidence="2" key="2">
    <citation type="submission" date="2011-02" db="EMBL/GenBank/DDBJ databases">
        <authorList>
            <person name="MacLean D."/>
        </authorList>
    </citation>
    <scope>NUCLEOTIDE SEQUENCE</scope>
</reference>
<sequence length="476" mass="53910">MSSAFRKAGEQDTMVDNQKEHHDDKKMEQSDEDRKGCSNQMEDIDVVVDSDVADPIETSDSDKVQEVGECDAKQLRAGDDTFEQPSNQVEEEIILVTDLLVNEEETIQEETIVASFDTADDYEKQVIRTLMEETLFKVAQTYVPQDIQLSSKVAINMIGQNHDDTTEHIPQSPKLTNQNIDSKYEEITKSTPRPKIRPKTAENASKEANEIHKQNQTSIQMTTLSKHSHSTTQKPPVCSKKNSKTLKSVEKASKAPRSISSSTKKSTQTNAQSPNHPIHPSRQSSQNIRISASTPKKPAKEPKTHIDGSEKAHETIERSNRQTHGRYANVESRVKQMIQSESQRNLSTVRERTHKEAIDPDKPPSAPRPTTSKSKFTSVTPRYLDYTASPLFYKNMQAQHERRKRLEKVNAAKSQERQQAIQTLFAHRKQEAIEETKEELRRGRDLHEYTTSVKSVSHSNVSKTKVSKPFNKLANA</sequence>
<feature type="compositionally biased region" description="Acidic residues" evidence="1">
    <location>
        <begin position="42"/>
        <end position="59"/>
    </location>
</feature>
<feature type="compositionally biased region" description="Basic and acidic residues" evidence="1">
    <location>
        <begin position="349"/>
        <end position="362"/>
    </location>
</feature>
<proteinExistence type="predicted"/>
<reference evidence="2" key="1">
    <citation type="journal article" date="2011" name="PLoS Biol.">
        <title>Gene gain and loss during evolution of obligate parasitism in the white rust pathogen of Arabidopsis thaliana.</title>
        <authorList>
            <person name="Kemen E."/>
            <person name="Gardiner A."/>
            <person name="Schultz-Larsen T."/>
            <person name="Kemen A.C."/>
            <person name="Balmuth A.L."/>
            <person name="Robert-Seilaniantz A."/>
            <person name="Bailey K."/>
            <person name="Holub E."/>
            <person name="Studholme D.J."/>
            <person name="Maclean D."/>
            <person name="Jones J.D."/>
        </authorList>
    </citation>
    <scope>NUCLEOTIDE SEQUENCE</scope>
</reference>
<dbReference type="AlphaFoldDB" id="F0WKU1"/>
<organism evidence="2">
    <name type="scientific">Albugo laibachii Nc14</name>
    <dbReference type="NCBI Taxonomy" id="890382"/>
    <lineage>
        <taxon>Eukaryota</taxon>
        <taxon>Sar</taxon>
        <taxon>Stramenopiles</taxon>
        <taxon>Oomycota</taxon>
        <taxon>Peronosporomycetes</taxon>
        <taxon>Albuginales</taxon>
        <taxon>Albuginaceae</taxon>
        <taxon>Albugo</taxon>
    </lineage>
</organism>
<feature type="compositionally biased region" description="Basic and acidic residues" evidence="1">
    <location>
        <begin position="204"/>
        <end position="213"/>
    </location>
</feature>
<evidence type="ECO:0000313" key="2">
    <source>
        <dbReference type="EMBL" id="CCA21898.1"/>
    </source>
</evidence>
<feature type="region of interest" description="Disordered" evidence="1">
    <location>
        <begin position="163"/>
        <end position="376"/>
    </location>
</feature>
<feature type="compositionally biased region" description="Polar residues" evidence="1">
    <location>
        <begin position="337"/>
        <end position="348"/>
    </location>
</feature>
<protein>
    <submittedName>
        <fullName evidence="2">Adhesinlike protein putative</fullName>
    </submittedName>
</protein>
<feature type="compositionally biased region" description="Low complexity" evidence="1">
    <location>
        <begin position="451"/>
        <end position="468"/>
    </location>
</feature>
<evidence type="ECO:0000256" key="1">
    <source>
        <dbReference type="SAM" id="MobiDB-lite"/>
    </source>
</evidence>
<feature type="compositionally biased region" description="Basic and acidic residues" evidence="1">
    <location>
        <begin position="17"/>
        <end position="36"/>
    </location>
</feature>
<feature type="compositionally biased region" description="Polar residues" evidence="1">
    <location>
        <begin position="268"/>
        <end position="294"/>
    </location>
</feature>
<feature type="compositionally biased region" description="Basic and acidic residues" evidence="1">
    <location>
        <begin position="298"/>
        <end position="320"/>
    </location>
</feature>
<feature type="compositionally biased region" description="Low complexity" evidence="1">
    <location>
        <begin position="258"/>
        <end position="267"/>
    </location>
</feature>
<feature type="region of interest" description="Disordered" evidence="1">
    <location>
        <begin position="1"/>
        <end position="65"/>
    </location>
</feature>
<dbReference type="EMBL" id="FR824182">
    <property type="protein sequence ID" value="CCA21898.1"/>
    <property type="molecule type" value="Genomic_DNA"/>
</dbReference>
<name>F0WKU1_9STRA</name>